<name>A0ABP5BDF8_9MICO</name>
<dbReference type="Proteomes" id="UP001501343">
    <property type="component" value="Unassembled WGS sequence"/>
</dbReference>
<evidence type="ECO:0000313" key="2">
    <source>
        <dbReference type="EMBL" id="GAA1941470.1"/>
    </source>
</evidence>
<comment type="caution">
    <text evidence="2">The sequence shown here is derived from an EMBL/GenBank/DDBJ whole genome shotgun (WGS) entry which is preliminary data.</text>
</comment>
<sequence length="58" mass="6225">MSAAQDPAHHVPAPGEPSIPEIEDDETVPPRPEESIADALRAEPDVEDHRRNHGPIGA</sequence>
<reference evidence="3" key="1">
    <citation type="journal article" date="2019" name="Int. J. Syst. Evol. Microbiol.">
        <title>The Global Catalogue of Microorganisms (GCM) 10K type strain sequencing project: providing services to taxonomists for standard genome sequencing and annotation.</title>
        <authorList>
            <consortium name="The Broad Institute Genomics Platform"/>
            <consortium name="The Broad Institute Genome Sequencing Center for Infectious Disease"/>
            <person name="Wu L."/>
            <person name="Ma J."/>
        </authorList>
    </citation>
    <scope>NUCLEOTIDE SEQUENCE [LARGE SCALE GENOMIC DNA]</scope>
    <source>
        <strain evidence="3">JCM 14900</strain>
    </source>
</reference>
<gene>
    <name evidence="2" type="ORF">GCM10009775_36580</name>
</gene>
<feature type="region of interest" description="Disordered" evidence="1">
    <location>
        <begin position="1"/>
        <end position="58"/>
    </location>
</feature>
<organism evidence="2 3">
    <name type="scientific">Microbacterium aoyamense</name>
    <dbReference type="NCBI Taxonomy" id="344166"/>
    <lineage>
        <taxon>Bacteria</taxon>
        <taxon>Bacillati</taxon>
        <taxon>Actinomycetota</taxon>
        <taxon>Actinomycetes</taxon>
        <taxon>Micrococcales</taxon>
        <taxon>Microbacteriaceae</taxon>
        <taxon>Microbacterium</taxon>
    </lineage>
</organism>
<feature type="compositionally biased region" description="Basic and acidic residues" evidence="1">
    <location>
        <begin position="40"/>
        <end position="50"/>
    </location>
</feature>
<evidence type="ECO:0000256" key="1">
    <source>
        <dbReference type="SAM" id="MobiDB-lite"/>
    </source>
</evidence>
<proteinExistence type="predicted"/>
<dbReference type="RefSeq" id="WP_248151746.1">
    <property type="nucleotide sequence ID" value="NZ_BAAAOF010000009.1"/>
</dbReference>
<keyword evidence="3" id="KW-1185">Reference proteome</keyword>
<dbReference type="EMBL" id="BAAAOF010000009">
    <property type="protein sequence ID" value="GAA1941470.1"/>
    <property type="molecule type" value="Genomic_DNA"/>
</dbReference>
<protein>
    <submittedName>
        <fullName evidence="2">Uncharacterized protein</fullName>
    </submittedName>
</protein>
<accession>A0ABP5BDF8</accession>
<evidence type="ECO:0000313" key="3">
    <source>
        <dbReference type="Proteomes" id="UP001501343"/>
    </source>
</evidence>